<organism evidence="1 2">
    <name type="scientific">Pseudomonas fluorescens</name>
    <dbReference type="NCBI Taxonomy" id="294"/>
    <lineage>
        <taxon>Bacteria</taxon>
        <taxon>Pseudomonadati</taxon>
        <taxon>Pseudomonadota</taxon>
        <taxon>Gammaproteobacteria</taxon>
        <taxon>Pseudomonadales</taxon>
        <taxon>Pseudomonadaceae</taxon>
        <taxon>Pseudomonas</taxon>
    </lineage>
</organism>
<protein>
    <submittedName>
        <fullName evidence="1">Uncharacterized protein</fullName>
    </submittedName>
</protein>
<dbReference type="EMBL" id="CABVJC010000005">
    <property type="protein sequence ID" value="VVQ07606.1"/>
    <property type="molecule type" value="Genomic_DNA"/>
</dbReference>
<dbReference type="Proteomes" id="UP000326452">
    <property type="component" value="Unassembled WGS sequence"/>
</dbReference>
<accession>A0A5E7UBU1</accession>
<proteinExistence type="predicted"/>
<dbReference type="RefSeq" id="WP_122606162.1">
    <property type="nucleotide sequence ID" value="NZ_CABVJC010000005.1"/>
</dbReference>
<dbReference type="OrthoDB" id="6636557at2"/>
<evidence type="ECO:0000313" key="1">
    <source>
        <dbReference type="EMBL" id="VVQ07606.1"/>
    </source>
</evidence>
<dbReference type="AlphaFoldDB" id="A0A5E7UBU1"/>
<reference evidence="1 2" key="1">
    <citation type="submission" date="2019-09" db="EMBL/GenBank/DDBJ databases">
        <authorList>
            <person name="Chandra G."/>
            <person name="Truman W A."/>
        </authorList>
    </citation>
    <scope>NUCLEOTIDE SEQUENCE [LARGE SCALE GENOMIC DNA]</scope>
    <source>
        <strain evidence="1">PS941</strain>
    </source>
</reference>
<evidence type="ECO:0000313" key="2">
    <source>
        <dbReference type="Proteomes" id="UP000326452"/>
    </source>
</evidence>
<sequence length="122" mass="13962">MKLNIHFPDNLISDDLLRQQRIPCLCKVSTQFEISFSDTVPESSGIVSGWNREELERRAIAGAGGQYTHYANSLITLSKMSEGLYQIIDLEMFYRSFGWCIVFRDGQYAPAGNFWDDEPTQN</sequence>
<name>A0A5E7UBU1_PSEFL</name>
<gene>
    <name evidence="1" type="ORF">PS941_03278</name>
</gene>